<keyword evidence="3" id="KW-1185">Reference proteome</keyword>
<feature type="compositionally biased region" description="Polar residues" evidence="1">
    <location>
        <begin position="70"/>
        <end position="79"/>
    </location>
</feature>
<proteinExistence type="predicted"/>
<gene>
    <name evidence="2" type="ORF">SAMN04488543_1213</name>
</gene>
<feature type="region of interest" description="Disordered" evidence="1">
    <location>
        <begin position="27"/>
        <end position="79"/>
    </location>
</feature>
<sequence length="79" mass="7697">MLCTAVVNADASGTNLVAHLTARPAPEVRAAGSPAHRHPDPAGEVGDCTGLPATGAAGDATASPARPLSVLTTLDSGQL</sequence>
<evidence type="ECO:0000256" key="1">
    <source>
        <dbReference type="SAM" id="MobiDB-lite"/>
    </source>
</evidence>
<dbReference type="RefSeq" id="WP_091411105.1">
    <property type="nucleotide sequence ID" value="NZ_LT629749.1"/>
</dbReference>
<dbReference type="AlphaFoldDB" id="A0A1H1Q1N7"/>
<accession>A0A1H1Q1N7</accession>
<evidence type="ECO:0000313" key="3">
    <source>
        <dbReference type="Proteomes" id="UP000199092"/>
    </source>
</evidence>
<dbReference type="EMBL" id="LT629749">
    <property type="protein sequence ID" value="SDS17177.1"/>
    <property type="molecule type" value="Genomic_DNA"/>
</dbReference>
<organism evidence="2 3">
    <name type="scientific">Friedmanniella luteola</name>
    <dbReference type="NCBI Taxonomy" id="546871"/>
    <lineage>
        <taxon>Bacteria</taxon>
        <taxon>Bacillati</taxon>
        <taxon>Actinomycetota</taxon>
        <taxon>Actinomycetes</taxon>
        <taxon>Propionibacteriales</taxon>
        <taxon>Nocardioidaceae</taxon>
        <taxon>Friedmanniella</taxon>
    </lineage>
</organism>
<dbReference type="Proteomes" id="UP000199092">
    <property type="component" value="Chromosome I"/>
</dbReference>
<reference evidence="2 3" key="1">
    <citation type="submission" date="2016-10" db="EMBL/GenBank/DDBJ databases">
        <authorList>
            <person name="de Groot N.N."/>
        </authorList>
    </citation>
    <scope>NUCLEOTIDE SEQUENCE [LARGE SCALE GENOMIC DNA]</scope>
    <source>
        <strain evidence="2 3">DSM 21741</strain>
    </source>
</reference>
<protein>
    <submittedName>
        <fullName evidence="2">Uncharacterized protein</fullName>
    </submittedName>
</protein>
<name>A0A1H1Q1N7_9ACTN</name>
<evidence type="ECO:0000313" key="2">
    <source>
        <dbReference type="EMBL" id="SDS17177.1"/>
    </source>
</evidence>